<feature type="region of interest" description="Disordered" evidence="1">
    <location>
        <begin position="66"/>
        <end position="93"/>
    </location>
</feature>
<accession>A0A0F9DL34</accession>
<keyword evidence="2" id="KW-0812">Transmembrane</keyword>
<reference evidence="3" key="1">
    <citation type="journal article" date="2015" name="Nature">
        <title>Complex archaea that bridge the gap between prokaryotes and eukaryotes.</title>
        <authorList>
            <person name="Spang A."/>
            <person name="Saw J.H."/>
            <person name="Jorgensen S.L."/>
            <person name="Zaremba-Niedzwiedzka K."/>
            <person name="Martijn J."/>
            <person name="Lind A.E."/>
            <person name="van Eijk R."/>
            <person name="Schleper C."/>
            <person name="Guy L."/>
            <person name="Ettema T.J."/>
        </authorList>
    </citation>
    <scope>NUCLEOTIDE SEQUENCE</scope>
</reference>
<dbReference type="EMBL" id="LAZR01028494">
    <property type="protein sequence ID" value="KKL62428.1"/>
    <property type="molecule type" value="Genomic_DNA"/>
</dbReference>
<name>A0A0F9DL34_9ZZZZ</name>
<sequence>MVELELLLLVGIAVGSGIVSTLILGLLTLILVHLKKKPEEEEGQLMFPTFTRPGGQMFSMGDIQRAAAASAAAGEQEEKKGGHKPEGSGGTYI</sequence>
<dbReference type="AlphaFoldDB" id="A0A0F9DL34"/>
<feature type="transmembrane region" description="Helical" evidence="2">
    <location>
        <begin position="6"/>
        <end position="32"/>
    </location>
</feature>
<evidence type="ECO:0000256" key="1">
    <source>
        <dbReference type="SAM" id="MobiDB-lite"/>
    </source>
</evidence>
<gene>
    <name evidence="3" type="ORF">LCGC14_2185310</name>
</gene>
<comment type="caution">
    <text evidence="3">The sequence shown here is derived from an EMBL/GenBank/DDBJ whole genome shotgun (WGS) entry which is preliminary data.</text>
</comment>
<feature type="compositionally biased region" description="Basic and acidic residues" evidence="1">
    <location>
        <begin position="76"/>
        <end position="86"/>
    </location>
</feature>
<keyword evidence="2" id="KW-1133">Transmembrane helix</keyword>
<organism evidence="3">
    <name type="scientific">marine sediment metagenome</name>
    <dbReference type="NCBI Taxonomy" id="412755"/>
    <lineage>
        <taxon>unclassified sequences</taxon>
        <taxon>metagenomes</taxon>
        <taxon>ecological metagenomes</taxon>
    </lineage>
</organism>
<proteinExistence type="predicted"/>
<protein>
    <submittedName>
        <fullName evidence="3">Uncharacterized protein</fullName>
    </submittedName>
</protein>
<keyword evidence="2" id="KW-0472">Membrane</keyword>
<evidence type="ECO:0000313" key="3">
    <source>
        <dbReference type="EMBL" id="KKL62428.1"/>
    </source>
</evidence>
<evidence type="ECO:0000256" key="2">
    <source>
        <dbReference type="SAM" id="Phobius"/>
    </source>
</evidence>